<dbReference type="PANTHER" id="PTHR47481:SF3">
    <property type="entry name" value="GAG-POLYPEPTIDE OF LTR COPIA-TYPE-RELATED"/>
    <property type="match status" value="1"/>
</dbReference>
<sequence>MASSSNSFSSSNIFHSIQNKLDSNNYLIWVNQMTPLFEYQELLSHIDGSSPPPAETVTTDGKTAPNPLYTAWKNTDKQAIILLNASLSPEAFTETIGFTTAREKWEALAAVFSNSSMAHVQNLRDQLHSITQGSSSVSDFGRRFKAILDRLAAVGHPVTEEEKTHYFYRGLAPSFDSFSVALRVAHPNITLRELQAQAESTEIFAQNSNNRQPSVAAFNAQSNNRSGNNRGRGNSQTRNSKPWRWLSWQSKLQSESQFRSLSVVWEGRT</sequence>
<comment type="caution">
    <text evidence="2">The sequence shown here is derived from an EMBL/GenBank/DDBJ whole genome shotgun (WGS) entry which is preliminary data.</text>
</comment>
<name>A0AAP0H8F3_9ASTR</name>
<accession>A0AAP0H8F3</accession>
<dbReference type="PANTHER" id="PTHR47481">
    <property type="match status" value="1"/>
</dbReference>
<dbReference type="Proteomes" id="UP001408789">
    <property type="component" value="Unassembled WGS sequence"/>
</dbReference>
<reference evidence="2 3" key="1">
    <citation type="submission" date="2024-04" db="EMBL/GenBank/DDBJ databases">
        <title>The reference genome of an endangered Asteraceae, Deinandra increscens subsp. villosa, native to the Central Coast of California.</title>
        <authorList>
            <person name="Guilliams M."/>
            <person name="Hasenstab-Lehman K."/>
            <person name="Meyer R."/>
            <person name="Mcevoy S."/>
        </authorList>
    </citation>
    <scope>NUCLEOTIDE SEQUENCE [LARGE SCALE GENOMIC DNA]</scope>
    <source>
        <tissue evidence="2">Leaf</tissue>
    </source>
</reference>
<dbReference type="AlphaFoldDB" id="A0AAP0H8F3"/>
<evidence type="ECO:0000256" key="1">
    <source>
        <dbReference type="SAM" id="MobiDB-lite"/>
    </source>
</evidence>
<dbReference type="Pfam" id="PF14223">
    <property type="entry name" value="Retrotran_gag_2"/>
    <property type="match status" value="1"/>
</dbReference>
<protein>
    <recommendedName>
        <fullName evidence="4">Gag protein</fullName>
    </recommendedName>
</protein>
<evidence type="ECO:0000313" key="3">
    <source>
        <dbReference type="Proteomes" id="UP001408789"/>
    </source>
</evidence>
<dbReference type="EMBL" id="JBCNJP010000007">
    <property type="protein sequence ID" value="KAK9075691.1"/>
    <property type="molecule type" value="Genomic_DNA"/>
</dbReference>
<gene>
    <name evidence="2" type="ORF">SSX86_004019</name>
</gene>
<keyword evidence="3" id="KW-1185">Reference proteome</keyword>
<proteinExistence type="predicted"/>
<organism evidence="2 3">
    <name type="scientific">Deinandra increscens subsp. villosa</name>
    <dbReference type="NCBI Taxonomy" id="3103831"/>
    <lineage>
        <taxon>Eukaryota</taxon>
        <taxon>Viridiplantae</taxon>
        <taxon>Streptophyta</taxon>
        <taxon>Embryophyta</taxon>
        <taxon>Tracheophyta</taxon>
        <taxon>Spermatophyta</taxon>
        <taxon>Magnoliopsida</taxon>
        <taxon>eudicotyledons</taxon>
        <taxon>Gunneridae</taxon>
        <taxon>Pentapetalae</taxon>
        <taxon>asterids</taxon>
        <taxon>campanulids</taxon>
        <taxon>Asterales</taxon>
        <taxon>Asteraceae</taxon>
        <taxon>Asteroideae</taxon>
        <taxon>Heliantheae alliance</taxon>
        <taxon>Madieae</taxon>
        <taxon>Madiinae</taxon>
        <taxon>Deinandra</taxon>
    </lineage>
</organism>
<feature type="compositionally biased region" description="Low complexity" evidence="1">
    <location>
        <begin position="222"/>
        <end position="235"/>
    </location>
</feature>
<evidence type="ECO:0008006" key="4">
    <source>
        <dbReference type="Google" id="ProtNLM"/>
    </source>
</evidence>
<evidence type="ECO:0000313" key="2">
    <source>
        <dbReference type="EMBL" id="KAK9075691.1"/>
    </source>
</evidence>
<feature type="region of interest" description="Disordered" evidence="1">
    <location>
        <begin position="220"/>
        <end position="241"/>
    </location>
</feature>